<dbReference type="PRINTS" id="PR01165">
    <property type="entry name" value="CYCOXIDASEI"/>
</dbReference>
<dbReference type="EMBL" id="JRHC01000001">
    <property type="protein sequence ID" value="KJF44572.1"/>
    <property type="molecule type" value="Genomic_DNA"/>
</dbReference>
<dbReference type="Gene3D" id="1.20.210.10">
    <property type="entry name" value="Cytochrome c oxidase-like, subunit I domain"/>
    <property type="match status" value="1"/>
</dbReference>
<reference evidence="9 10" key="1">
    <citation type="submission" date="2014-09" db="EMBL/GenBank/DDBJ databases">
        <title>Draft Genome Sequence of Draconibacterium sp. JN14CK-3.</title>
        <authorList>
            <person name="Dong C."/>
            <person name="Lai Q."/>
            <person name="Shao Z."/>
        </authorList>
    </citation>
    <scope>NUCLEOTIDE SEQUENCE [LARGE SCALE GENOMIC DNA]</scope>
    <source>
        <strain evidence="9 10">JN14CK-3</strain>
    </source>
</reference>
<evidence type="ECO:0000256" key="7">
    <source>
        <dbReference type="SAM" id="Phobius"/>
    </source>
</evidence>
<accession>A0A0D8JCC0</accession>
<feature type="transmembrane region" description="Helical" evidence="7">
    <location>
        <begin position="393"/>
        <end position="413"/>
    </location>
</feature>
<keyword evidence="6" id="KW-0479">Metal-binding</keyword>
<dbReference type="PROSITE" id="PS00077">
    <property type="entry name" value="COX1_CUB"/>
    <property type="match status" value="1"/>
</dbReference>
<evidence type="ECO:0000256" key="1">
    <source>
        <dbReference type="ARBA" id="ARBA00004141"/>
    </source>
</evidence>
<evidence type="ECO:0000256" key="4">
    <source>
        <dbReference type="ARBA" id="ARBA00022989"/>
    </source>
</evidence>
<feature type="transmembrane region" description="Helical" evidence="7">
    <location>
        <begin position="319"/>
        <end position="341"/>
    </location>
</feature>
<keyword evidence="2 6" id="KW-0679">Respiratory chain</keyword>
<feature type="transmembrane region" description="Helical" evidence="7">
    <location>
        <begin position="37"/>
        <end position="58"/>
    </location>
</feature>
<gene>
    <name evidence="9" type="ORF">LH29_03610</name>
</gene>
<name>A0A0D8JCC0_9BACT</name>
<keyword evidence="10" id="KW-1185">Reference proteome</keyword>
<protein>
    <submittedName>
        <fullName evidence="9">Cytochrome C oxidase subunit I</fullName>
    </submittedName>
</protein>
<keyword evidence="4 7" id="KW-1133">Transmembrane helix</keyword>
<dbReference type="AlphaFoldDB" id="A0A0D8JCC0"/>
<dbReference type="GO" id="GO:0020037">
    <property type="term" value="F:heme binding"/>
    <property type="evidence" value="ECO:0007669"/>
    <property type="project" value="InterPro"/>
</dbReference>
<evidence type="ECO:0000313" key="10">
    <source>
        <dbReference type="Proteomes" id="UP000032544"/>
    </source>
</evidence>
<feature type="transmembrane region" description="Helical" evidence="7">
    <location>
        <begin position="468"/>
        <end position="489"/>
    </location>
</feature>
<keyword evidence="6" id="KW-0408">Iron</keyword>
<dbReference type="Proteomes" id="UP000032544">
    <property type="component" value="Unassembled WGS sequence"/>
</dbReference>
<feature type="transmembrane region" description="Helical" evidence="7">
    <location>
        <begin position="121"/>
        <end position="140"/>
    </location>
</feature>
<evidence type="ECO:0000256" key="5">
    <source>
        <dbReference type="ARBA" id="ARBA00023136"/>
    </source>
</evidence>
<dbReference type="InterPro" id="IPR036927">
    <property type="entry name" value="Cyt_c_oxase-like_su1_sf"/>
</dbReference>
<dbReference type="SUPFAM" id="SSF81442">
    <property type="entry name" value="Cytochrome c oxidase subunit I-like"/>
    <property type="match status" value="1"/>
</dbReference>
<feature type="transmembrane region" description="Helical" evidence="7">
    <location>
        <begin position="160"/>
        <end position="183"/>
    </location>
</feature>
<keyword evidence="6" id="KW-0813">Transport</keyword>
<comment type="caution">
    <text evidence="9">The sequence shown here is derived from an EMBL/GenBank/DDBJ whole genome shotgun (WGS) entry which is preliminary data.</text>
</comment>
<proteinExistence type="inferred from homology"/>
<evidence type="ECO:0000259" key="8">
    <source>
        <dbReference type="PROSITE" id="PS50855"/>
    </source>
</evidence>
<dbReference type="PROSITE" id="PS50855">
    <property type="entry name" value="COX1"/>
    <property type="match status" value="1"/>
</dbReference>
<keyword evidence="5 7" id="KW-0472">Membrane</keyword>
<dbReference type="InterPro" id="IPR000883">
    <property type="entry name" value="Cyt_C_Oxase_1"/>
</dbReference>
<dbReference type="PANTHER" id="PTHR10422:SF18">
    <property type="entry name" value="CYTOCHROME C OXIDASE SUBUNIT 1"/>
    <property type="match status" value="1"/>
</dbReference>
<feature type="transmembrane region" description="Helical" evidence="7">
    <location>
        <begin position="203"/>
        <end position="228"/>
    </location>
</feature>
<dbReference type="PANTHER" id="PTHR10422">
    <property type="entry name" value="CYTOCHROME C OXIDASE SUBUNIT 1"/>
    <property type="match status" value="1"/>
</dbReference>
<feature type="transmembrane region" description="Helical" evidence="7">
    <location>
        <begin position="283"/>
        <end position="304"/>
    </location>
</feature>
<evidence type="ECO:0000256" key="3">
    <source>
        <dbReference type="ARBA" id="ARBA00022692"/>
    </source>
</evidence>
<dbReference type="GO" id="GO:0016020">
    <property type="term" value="C:membrane"/>
    <property type="evidence" value="ECO:0007669"/>
    <property type="project" value="UniProtKB-SubCell"/>
</dbReference>
<feature type="transmembrane region" description="Helical" evidence="7">
    <location>
        <begin position="248"/>
        <end position="271"/>
    </location>
</feature>
<feature type="domain" description="Cytochrome oxidase subunit I profile" evidence="8">
    <location>
        <begin position="19"/>
        <end position="528"/>
    </location>
</feature>
<dbReference type="OrthoDB" id="9759913at2"/>
<comment type="subcellular location">
    <subcellularLocation>
        <location evidence="1">Membrane</location>
        <topology evidence="1">Multi-pass membrane protein</topology>
    </subcellularLocation>
</comment>
<dbReference type="PATRIC" id="fig|1544798.3.peg.742"/>
<feature type="transmembrane region" description="Helical" evidence="7">
    <location>
        <begin position="425"/>
        <end position="448"/>
    </location>
</feature>
<dbReference type="InterPro" id="IPR023615">
    <property type="entry name" value="Cyt_c_Oxase_su1_BS"/>
</dbReference>
<keyword evidence="6" id="KW-0349">Heme</keyword>
<feature type="transmembrane region" description="Helical" evidence="7">
    <location>
        <begin position="353"/>
        <end position="378"/>
    </location>
</feature>
<dbReference type="STRING" id="1544798.LH29_03610"/>
<dbReference type="Pfam" id="PF00115">
    <property type="entry name" value="COX1"/>
    <property type="match status" value="1"/>
</dbReference>
<comment type="similarity">
    <text evidence="6">Belongs to the heme-copper respiratory oxidase family.</text>
</comment>
<feature type="transmembrane region" description="Helical" evidence="7">
    <location>
        <begin position="78"/>
        <end position="100"/>
    </location>
</feature>
<evidence type="ECO:0000313" key="9">
    <source>
        <dbReference type="EMBL" id="KJF44572.1"/>
    </source>
</evidence>
<dbReference type="GO" id="GO:0004129">
    <property type="term" value="F:cytochrome-c oxidase activity"/>
    <property type="evidence" value="ECO:0007669"/>
    <property type="project" value="InterPro"/>
</dbReference>
<evidence type="ECO:0000256" key="2">
    <source>
        <dbReference type="ARBA" id="ARBA00022660"/>
    </source>
</evidence>
<dbReference type="GO" id="GO:0015990">
    <property type="term" value="P:electron transport coupled proton transport"/>
    <property type="evidence" value="ECO:0007669"/>
    <property type="project" value="TreeGrafter"/>
</dbReference>
<dbReference type="RefSeq" id="WP_045026118.1">
    <property type="nucleotide sequence ID" value="NZ_CAJXKZ010000006.1"/>
</dbReference>
<keyword evidence="3 6" id="KW-0812">Transmembrane</keyword>
<dbReference type="GO" id="GO:0022904">
    <property type="term" value="P:respiratory electron transport chain"/>
    <property type="evidence" value="ECO:0007669"/>
    <property type="project" value="TreeGrafter"/>
</dbReference>
<organism evidence="9 10">
    <name type="scientific">Draconibacterium sediminis</name>
    <dbReference type="NCBI Taxonomy" id="1544798"/>
    <lineage>
        <taxon>Bacteria</taxon>
        <taxon>Pseudomonadati</taxon>
        <taxon>Bacteroidota</taxon>
        <taxon>Bacteroidia</taxon>
        <taxon>Marinilabiliales</taxon>
        <taxon>Prolixibacteraceae</taxon>
        <taxon>Draconibacterium</taxon>
    </lineage>
</organism>
<dbReference type="InterPro" id="IPR023616">
    <property type="entry name" value="Cyt_c_oxase-like_su1_dom"/>
</dbReference>
<evidence type="ECO:0000256" key="6">
    <source>
        <dbReference type="RuleBase" id="RU000370"/>
    </source>
</evidence>
<keyword evidence="6" id="KW-0249">Electron transport</keyword>
<sequence length="537" mass="59715">MHTTNAVNGANYLTYQGKYKGLLGWIFSTDHKRIGLLYLYSIATMFATGVLLGLAMKFELLAPGKTIMDAQTYNATFTVHGVIMIFMVVVPGLPAVFGNLMLPIMIGAKDVAFPKLNLLSWWLYVTGVVLVLCALLFGSGTPDTGWTFYAPYSFKSGTNLLPAIFGAFVLGFSSILTGLNFLVTIHRLRCPGMKWSKLPLFVWTLYGTAWIQLLATPVVGITLVLVALERVFGVGIFDPALGGDPVLYQHLFWIYSHPAVYIMILPAMGAISEIIPTFSQKHIFGYKAIIASTMAIAFVGYLVWGHHMFTAGMSGTAQYYFSLLTFIVAIPSAIKVFNWISTMYKGSINIQTPFYWAVSFIFVFMVGGLSGLVLGALATDIYVHDTAFVVAHFHYIVFGGTGFAFFAAMHYWFPKIFGRMYDKAWANIGWLVFFIGFLALYSPMFYLGMMGMPRRYYDYLEEFHGGNILSTLGSWVLVTGFIIIVVNLVRSARKGAPAEVNPWHSKTLEWTVPSPPPVLNFDKEPVLGEKDGPYNYE</sequence>
<dbReference type="GO" id="GO:0009060">
    <property type="term" value="P:aerobic respiration"/>
    <property type="evidence" value="ECO:0007669"/>
    <property type="project" value="InterPro"/>
</dbReference>